<organism evidence="1 2">
    <name type="scientific">Apatococcus lobatus</name>
    <dbReference type="NCBI Taxonomy" id="904363"/>
    <lineage>
        <taxon>Eukaryota</taxon>
        <taxon>Viridiplantae</taxon>
        <taxon>Chlorophyta</taxon>
        <taxon>core chlorophytes</taxon>
        <taxon>Trebouxiophyceae</taxon>
        <taxon>Chlorellales</taxon>
        <taxon>Chlorellaceae</taxon>
        <taxon>Apatococcus</taxon>
    </lineage>
</organism>
<dbReference type="Proteomes" id="UP001438707">
    <property type="component" value="Unassembled WGS sequence"/>
</dbReference>
<name>A0AAW1Q875_9CHLO</name>
<dbReference type="AlphaFoldDB" id="A0AAW1Q875"/>
<sequence>MWTQQVSECVHQIAQDPCLAFGLSAATCEQEAVLGQGQYCKVPSYGASLPVTVLARTKKASTKAQALAQEALAWRLYASTGPWQSREPCGAVLHDNYLACFKVAAGSILEDCLDYGRLTNCRLNSCEAAAPGIVCTLNAPSRHCLSLSLHDTKQQLSLTCGDPWRS</sequence>
<comment type="caution">
    <text evidence="1">The sequence shown here is derived from an EMBL/GenBank/DDBJ whole genome shotgun (WGS) entry which is preliminary data.</text>
</comment>
<accession>A0AAW1Q875</accession>
<evidence type="ECO:0000313" key="1">
    <source>
        <dbReference type="EMBL" id="KAK9817622.1"/>
    </source>
</evidence>
<evidence type="ECO:0000313" key="2">
    <source>
        <dbReference type="Proteomes" id="UP001438707"/>
    </source>
</evidence>
<reference evidence="1 2" key="1">
    <citation type="journal article" date="2024" name="Nat. Commun.">
        <title>Phylogenomics reveals the evolutionary origins of lichenization in chlorophyte algae.</title>
        <authorList>
            <person name="Puginier C."/>
            <person name="Libourel C."/>
            <person name="Otte J."/>
            <person name="Skaloud P."/>
            <person name="Haon M."/>
            <person name="Grisel S."/>
            <person name="Petersen M."/>
            <person name="Berrin J.G."/>
            <person name="Delaux P.M."/>
            <person name="Dal Grande F."/>
            <person name="Keller J."/>
        </authorList>
    </citation>
    <scope>NUCLEOTIDE SEQUENCE [LARGE SCALE GENOMIC DNA]</scope>
    <source>
        <strain evidence="1 2">SAG 2145</strain>
    </source>
</reference>
<keyword evidence="2" id="KW-1185">Reference proteome</keyword>
<protein>
    <submittedName>
        <fullName evidence="1">Uncharacterized protein</fullName>
    </submittedName>
</protein>
<gene>
    <name evidence="1" type="ORF">WJX74_006057</name>
</gene>
<proteinExistence type="predicted"/>
<dbReference type="EMBL" id="JALJOS010000063">
    <property type="protein sequence ID" value="KAK9817622.1"/>
    <property type="molecule type" value="Genomic_DNA"/>
</dbReference>